<protein>
    <submittedName>
        <fullName evidence="1">Uncharacterized protein</fullName>
    </submittedName>
</protein>
<reference evidence="1" key="1">
    <citation type="journal article" date="2020" name="Nature">
        <title>Giant virus diversity and host interactions through global metagenomics.</title>
        <authorList>
            <person name="Schulz F."/>
            <person name="Roux S."/>
            <person name="Paez-Espino D."/>
            <person name="Jungbluth S."/>
            <person name="Walsh D.A."/>
            <person name="Denef V.J."/>
            <person name="McMahon K.D."/>
            <person name="Konstantinidis K.T."/>
            <person name="Eloe-Fadrosh E.A."/>
            <person name="Kyrpides N.C."/>
            <person name="Woyke T."/>
        </authorList>
    </citation>
    <scope>NUCLEOTIDE SEQUENCE</scope>
    <source>
        <strain evidence="1">GVMAG-M-3300013004-44</strain>
    </source>
</reference>
<evidence type="ECO:0000313" key="1">
    <source>
        <dbReference type="EMBL" id="QHS90904.1"/>
    </source>
</evidence>
<accession>A0A6C0BGP0</accession>
<dbReference type="AlphaFoldDB" id="A0A6C0BGP0"/>
<sequence>MADSGIGTSVRHWLHYSNLAASFFKQYGSARKIRDDYEKHIISTLQQRNIENATIQISGGQIRIQSKREPVQLSLVRVEELIAGYYKQRGGKDETKDIMLFLKANRGYHTTKSLKQSGITPKQLEMQ</sequence>
<organism evidence="1">
    <name type="scientific">viral metagenome</name>
    <dbReference type="NCBI Taxonomy" id="1070528"/>
    <lineage>
        <taxon>unclassified sequences</taxon>
        <taxon>metagenomes</taxon>
        <taxon>organismal metagenomes</taxon>
    </lineage>
</organism>
<name>A0A6C0BGP0_9ZZZZ</name>
<proteinExistence type="predicted"/>
<dbReference type="EMBL" id="MN739154">
    <property type="protein sequence ID" value="QHS90904.1"/>
    <property type="molecule type" value="Genomic_DNA"/>
</dbReference>